<evidence type="ECO:0000313" key="2">
    <source>
        <dbReference type="Proteomes" id="UP000245462"/>
    </source>
</evidence>
<organism evidence="1 2">
    <name type="scientific">Porphyromonas loveana</name>
    <dbReference type="NCBI Taxonomy" id="1884669"/>
    <lineage>
        <taxon>Bacteria</taxon>
        <taxon>Pseudomonadati</taxon>
        <taxon>Bacteroidota</taxon>
        <taxon>Bacteroidia</taxon>
        <taxon>Bacteroidales</taxon>
        <taxon>Porphyromonadaceae</taxon>
        <taxon>Porphyromonas</taxon>
    </lineage>
</organism>
<dbReference type="EMBL" id="QEKY01000002">
    <property type="protein sequence ID" value="PVZ14098.1"/>
    <property type="molecule type" value="Genomic_DNA"/>
</dbReference>
<dbReference type="AlphaFoldDB" id="A0A2U1FPJ9"/>
<evidence type="ECO:0000313" key="1">
    <source>
        <dbReference type="EMBL" id="PVZ14098.1"/>
    </source>
</evidence>
<protein>
    <submittedName>
        <fullName evidence="1">Uncharacterized protein</fullName>
    </submittedName>
</protein>
<dbReference type="Proteomes" id="UP000245462">
    <property type="component" value="Unassembled WGS sequence"/>
</dbReference>
<reference evidence="1 2" key="1">
    <citation type="submission" date="2018-04" db="EMBL/GenBank/DDBJ databases">
        <title>Genomic Encyclopedia of Type Strains, Phase IV (KMG-IV): sequencing the most valuable type-strain genomes for metagenomic binning, comparative biology and taxonomic classification.</title>
        <authorList>
            <person name="Goeker M."/>
        </authorList>
    </citation>
    <scope>NUCLEOTIDE SEQUENCE [LARGE SCALE GENOMIC DNA]</scope>
    <source>
        <strain evidence="1 2">DSM 28520</strain>
    </source>
</reference>
<gene>
    <name evidence="1" type="ORF">C7382_102142</name>
</gene>
<keyword evidence="2" id="KW-1185">Reference proteome</keyword>
<comment type="caution">
    <text evidence="1">The sequence shown here is derived from an EMBL/GenBank/DDBJ whole genome shotgun (WGS) entry which is preliminary data.</text>
</comment>
<sequence length="69" mass="7514">MIFQLFVDDFLVEKSFFNSLSTIDGGCVSPLCPTERIIGPMIINGGSVELFPPSPSLLMRIASPGRPEK</sequence>
<proteinExistence type="predicted"/>
<accession>A0A2U1FPJ9</accession>
<name>A0A2U1FPJ9_9PORP</name>